<dbReference type="EnsemblMetazoa" id="SMAR011079-RA">
    <property type="protein sequence ID" value="SMAR011079-PA"/>
    <property type="gene ID" value="SMAR011079"/>
</dbReference>
<reference evidence="4" key="2">
    <citation type="submission" date="2015-02" db="UniProtKB">
        <authorList>
            <consortium name="EnsemblMetazoa"/>
        </authorList>
    </citation>
    <scope>IDENTIFICATION</scope>
</reference>
<dbReference type="OMA" id="YLDVTNW"/>
<accession>T1JBD8</accession>
<feature type="domain" description="PH" evidence="2">
    <location>
        <begin position="19"/>
        <end position="118"/>
    </location>
</feature>
<dbReference type="Pfam" id="PF00566">
    <property type="entry name" value="RabGAP-TBC"/>
    <property type="match status" value="1"/>
</dbReference>
<feature type="coiled-coil region" evidence="1">
    <location>
        <begin position="307"/>
        <end position="348"/>
    </location>
</feature>
<organism evidence="4 5">
    <name type="scientific">Strigamia maritima</name>
    <name type="common">European centipede</name>
    <name type="synonym">Geophilus maritimus</name>
    <dbReference type="NCBI Taxonomy" id="126957"/>
    <lineage>
        <taxon>Eukaryota</taxon>
        <taxon>Metazoa</taxon>
        <taxon>Ecdysozoa</taxon>
        <taxon>Arthropoda</taxon>
        <taxon>Myriapoda</taxon>
        <taxon>Chilopoda</taxon>
        <taxon>Pleurostigmophora</taxon>
        <taxon>Geophilomorpha</taxon>
        <taxon>Linotaeniidae</taxon>
        <taxon>Strigamia</taxon>
    </lineage>
</organism>
<sequence length="853" mass="99298">MEEQHVSTQLIAKEAVEKKDKLCGYLYRLASKSLMKTSKRRWFAFSENTCKLYYYSAPHESNCLGEIDISSATFSFEVTNLERPGIFFISTPDKQYELEANDRQTALFWLQELQLKRKEFCRRRNSNSMSDKFSRAHSFGRPECGLLHSSPISSEPSSVDVAVSAIFSPVSCPKGNVGEESADSKRTSRSWSFNSIKDQVVNSVTNRNRINDDDGVLSSSPELDTLPRRKRSFQLKFSRPKSVEKNTPSKEVPTVMKIDDDIAANREIVYILQSQVDYLTRQNDSLSKAVMNTYSEQEVSNQKDSEIFELTHILRTKERELQDLQNQLDQSKIDIRNASEQLDMYQQTIQVKDELVVQLTNQIGQLNQPQPFIRQDMKGSTKNLAMEDDISHFKDSLQAYQMQNKFLNKEILELNQLRKESESREEHLIIRCSEWEAKYYQIKSKYLLLLNDLHVPRKDDEQRGMQDVVKQLLEDALSQPQSNFKDIKNLQSDFDECGFAKVKYDEDSIESMASNYQRRCENLTNLIEDADDKLLHSQWETYILNIGDKGFYRNQEIKSLVRLGIPLEHRSKIWMSCINVWVKPIKDKFKPGYYNSLLSTHNDVSRLDPAAKQIELDLLRTLPNNKHYATQHSDGIPRLRRVLLAYSWHNNEVSYCQGLNRLAAIALLFLNEEDAFWCLVAIVECIMPVGYYSKTLIGALVDQRVLKDLVSEKLPRLQMHFDAHRVDVSLFTFNWFLCVFIDAIPHSVYLRIWDVFFYEGSKVLFRFALAFFKMHEEELLLCNDVMKVSRFFRSAAENLTEVKRFTHENQKPLQSIIERYIFRTIIPLLSNHKTIFGANIVFSVVVIMERCIK</sequence>
<dbReference type="Proteomes" id="UP000014500">
    <property type="component" value="Unassembled WGS sequence"/>
</dbReference>
<evidence type="ECO:0000259" key="2">
    <source>
        <dbReference type="PROSITE" id="PS50003"/>
    </source>
</evidence>
<dbReference type="FunFam" id="1.10.8.270:FF:000014">
    <property type="entry name" value="Putative TBC1 domain family member 2B"/>
    <property type="match status" value="1"/>
</dbReference>
<dbReference type="STRING" id="126957.T1JBD8"/>
<keyword evidence="1" id="KW-0175">Coiled coil</keyword>
<dbReference type="PROSITE" id="PS50086">
    <property type="entry name" value="TBC_RABGAP"/>
    <property type="match status" value="1"/>
</dbReference>
<keyword evidence="5" id="KW-1185">Reference proteome</keyword>
<name>T1JBD8_STRMM</name>
<dbReference type="Gene3D" id="2.30.29.30">
    <property type="entry name" value="Pleckstrin-homology domain (PH domain)/Phosphotyrosine-binding domain (PTB)"/>
    <property type="match status" value="1"/>
</dbReference>
<feature type="coiled-coil region" evidence="1">
    <location>
        <begin position="397"/>
        <end position="424"/>
    </location>
</feature>
<dbReference type="InterPro" id="IPR050302">
    <property type="entry name" value="Rab_GAP_TBC_domain"/>
</dbReference>
<dbReference type="SUPFAM" id="SSF47923">
    <property type="entry name" value="Ypt/Rab-GAP domain of gyp1p"/>
    <property type="match status" value="2"/>
</dbReference>
<dbReference type="Gene3D" id="1.10.8.270">
    <property type="entry name" value="putative rabgap domain of human tbc1 domain family member 14 like domains"/>
    <property type="match status" value="1"/>
</dbReference>
<dbReference type="Pfam" id="PF00169">
    <property type="entry name" value="PH"/>
    <property type="match status" value="1"/>
</dbReference>
<dbReference type="GO" id="GO:0031267">
    <property type="term" value="F:small GTPase binding"/>
    <property type="evidence" value="ECO:0007669"/>
    <property type="project" value="TreeGrafter"/>
</dbReference>
<dbReference type="InterPro" id="IPR000195">
    <property type="entry name" value="Rab-GAP-TBC_dom"/>
</dbReference>
<dbReference type="EMBL" id="JH432010">
    <property type="status" value="NOT_ANNOTATED_CDS"/>
    <property type="molecule type" value="Genomic_DNA"/>
</dbReference>
<evidence type="ECO:0000313" key="4">
    <source>
        <dbReference type="EnsemblMetazoa" id="SMAR011079-PA"/>
    </source>
</evidence>
<dbReference type="PROSITE" id="PS50003">
    <property type="entry name" value="PH_DOMAIN"/>
    <property type="match status" value="1"/>
</dbReference>
<dbReference type="Gene3D" id="1.10.472.80">
    <property type="entry name" value="Ypt/Rab-GAP domain of gyp1p, domain 3"/>
    <property type="match status" value="1"/>
</dbReference>
<dbReference type="AlphaFoldDB" id="T1JBD8"/>
<evidence type="ECO:0000256" key="1">
    <source>
        <dbReference type="SAM" id="Coils"/>
    </source>
</evidence>
<dbReference type="SMART" id="SM00164">
    <property type="entry name" value="TBC"/>
    <property type="match status" value="1"/>
</dbReference>
<dbReference type="SUPFAM" id="SSF50729">
    <property type="entry name" value="PH domain-like"/>
    <property type="match status" value="1"/>
</dbReference>
<dbReference type="InterPro" id="IPR011993">
    <property type="entry name" value="PH-like_dom_sf"/>
</dbReference>
<feature type="domain" description="Rab-GAP TBC" evidence="3">
    <location>
        <begin position="564"/>
        <end position="760"/>
    </location>
</feature>
<evidence type="ECO:0008006" key="6">
    <source>
        <dbReference type="Google" id="ProtNLM"/>
    </source>
</evidence>
<dbReference type="eggNOG" id="KOG2058">
    <property type="taxonomic scope" value="Eukaryota"/>
</dbReference>
<dbReference type="PANTHER" id="PTHR47219:SF20">
    <property type="entry name" value="TBC1 DOMAIN FAMILY MEMBER 2B"/>
    <property type="match status" value="1"/>
</dbReference>
<dbReference type="SMART" id="SM00233">
    <property type="entry name" value="PH"/>
    <property type="match status" value="1"/>
</dbReference>
<dbReference type="InterPro" id="IPR035969">
    <property type="entry name" value="Rab-GAP_TBC_sf"/>
</dbReference>
<dbReference type="InterPro" id="IPR001849">
    <property type="entry name" value="PH_domain"/>
</dbReference>
<evidence type="ECO:0000313" key="5">
    <source>
        <dbReference type="Proteomes" id="UP000014500"/>
    </source>
</evidence>
<protein>
    <recommendedName>
        <fullName evidence="6">TBC1 domain family member 2B</fullName>
    </recommendedName>
</protein>
<dbReference type="PANTHER" id="PTHR47219">
    <property type="entry name" value="RAB GTPASE-ACTIVATING PROTEIN 1-LIKE"/>
    <property type="match status" value="1"/>
</dbReference>
<evidence type="ECO:0000259" key="3">
    <source>
        <dbReference type="PROSITE" id="PS50086"/>
    </source>
</evidence>
<proteinExistence type="predicted"/>
<dbReference type="HOGENOM" id="CLU_011278_0_0_1"/>
<dbReference type="GO" id="GO:0005096">
    <property type="term" value="F:GTPase activator activity"/>
    <property type="evidence" value="ECO:0007669"/>
    <property type="project" value="TreeGrafter"/>
</dbReference>
<dbReference type="FunFam" id="2.30.29.30:FF:000248">
    <property type="entry name" value="TBC1 domain family member 2A isoform X1"/>
    <property type="match status" value="1"/>
</dbReference>
<dbReference type="PhylomeDB" id="T1JBD8"/>
<reference evidence="5" key="1">
    <citation type="submission" date="2011-05" db="EMBL/GenBank/DDBJ databases">
        <authorList>
            <person name="Richards S.R."/>
            <person name="Qu J."/>
            <person name="Jiang H."/>
            <person name="Jhangiani S.N."/>
            <person name="Agravi P."/>
            <person name="Goodspeed R."/>
            <person name="Gross S."/>
            <person name="Mandapat C."/>
            <person name="Jackson L."/>
            <person name="Mathew T."/>
            <person name="Pu L."/>
            <person name="Thornton R."/>
            <person name="Saada N."/>
            <person name="Wilczek-Boney K.B."/>
            <person name="Lee S."/>
            <person name="Kovar C."/>
            <person name="Wu Y."/>
            <person name="Scherer S.E."/>
            <person name="Worley K.C."/>
            <person name="Muzny D.M."/>
            <person name="Gibbs R."/>
        </authorList>
    </citation>
    <scope>NUCLEOTIDE SEQUENCE</scope>
    <source>
        <strain evidence="5">Brora</strain>
    </source>
</reference>